<evidence type="ECO:0000256" key="4">
    <source>
        <dbReference type="RuleBase" id="RU003690"/>
    </source>
</evidence>
<protein>
    <recommendedName>
        <fullName evidence="9">Beta-glucosidase</fullName>
    </recommendedName>
</protein>
<evidence type="ECO:0000313" key="8">
    <source>
        <dbReference type="Proteomes" id="UP000006727"/>
    </source>
</evidence>
<evidence type="ECO:0000256" key="1">
    <source>
        <dbReference type="ARBA" id="ARBA00010838"/>
    </source>
</evidence>
<gene>
    <name evidence="7" type="primary">LOC112273713</name>
    <name evidence="6" type="ORF">PHYPA_003271</name>
</gene>
<keyword evidence="5" id="KW-0732">Signal</keyword>
<dbReference type="SMR" id="A0A2K1L372"/>
<evidence type="ECO:0000313" key="6">
    <source>
        <dbReference type="EMBL" id="PNR60478.1"/>
    </source>
</evidence>
<dbReference type="GeneID" id="112273713"/>
<dbReference type="EnsemblPlants" id="Pp3c2_27510V3.2">
    <property type="protein sequence ID" value="Pp3c2_27510V3.2"/>
    <property type="gene ID" value="Pp3c2_27510"/>
</dbReference>
<dbReference type="AlphaFoldDB" id="A0A2K1L372"/>
<name>A0A2K1L372_PHYPA</name>
<dbReference type="Pfam" id="PF00232">
    <property type="entry name" value="Glyco_hydro_1"/>
    <property type="match status" value="1"/>
</dbReference>
<dbReference type="EMBL" id="ABEU02000002">
    <property type="protein sequence ID" value="PNR60478.1"/>
    <property type="molecule type" value="Genomic_DNA"/>
</dbReference>
<sequence>MDLIMVKIMLLIAVCTHLSLLTLVCGDKSTQDGAHDKDWTSKLMLNTSSELGGVMRRSLFPEGFVFGSSASAYQYEGAAAEDGRGPSIWDEFAKRPGTVKDNATGDIAVDQYHRFEEDVKIMKDIGLDAYRFSISWSRILPHGRGFINTAGVAYYNRLINELHRQSIVPFVTLHHFDLPLALEQTGGWRNADTASAFAEFAALCFSLFGDRVKYWITFNEIHILAMNGYRFGIGPPGRCSASSGDCFAGDSDVEPPLVVHNALNAHALAVSVYRMKFQSKQKGLIGLIEDGSWFEPCKDTDEDRDAALRANEYWLGWILDPLFFGEYPASMRAFDHRKTLPRFTKEQSALLKGSLDFLGLNQYTSQFATYDKHSVENNDVTSSPRCNGVPIGPQAAVGWIYVYPDGMRKQLDCIRTRYGNPVVYITENGFPTNANDEPWSSQEVQDFDRISYHHGYMQSLLSAIRGGSDVRGYFVWSLLDNFEWHEGFRIRFGLYQVDIGSTLNRQAKASARWFKLMLDRVGGGGGVDAKTAR</sequence>
<keyword evidence="3" id="KW-0326">Glycosidase</keyword>
<dbReference type="Gramene" id="Pp3c2_27510V3.2">
    <property type="protein sequence ID" value="Pp3c2_27510V3.2"/>
    <property type="gene ID" value="Pp3c2_27510"/>
</dbReference>
<feature type="chain" id="PRO_5043158406" description="Beta-glucosidase" evidence="5">
    <location>
        <begin position="27"/>
        <end position="533"/>
    </location>
</feature>
<dbReference type="Gramene" id="Pp3c2_27510V3.1">
    <property type="protein sequence ID" value="Pp3c2_27510V3.1"/>
    <property type="gene ID" value="Pp3c2_27510"/>
</dbReference>
<comment type="similarity">
    <text evidence="1 4">Belongs to the glycosyl hydrolase 1 family.</text>
</comment>
<accession>A0A2K1L372</accession>
<dbReference type="Proteomes" id="UP000006727">
    <property type="component" value="Chromosome 2"/>
</dbReference>
<dbReference type="InterPro" id="IPR017853">
    <property type="entry name" value="GH"/>
</dbReference>
<feature type="signal peptide" evidence="5">
    <location>
        <begin position="1"/>
        <end position="26"/>
    </location>
</feature>
<dbReference type="KEGG" id="ppp:112273713"/>
<dbReference type="FunFam" id="3.20.20.80:FF:000246">
    <property type="entry name" value="Predicted protein"/>
    <property type="match status" value="1"/>
</dbReference>
<dbReference type="PaxDb" id="3218-PP1S22_312V6.1"/>
<keyword evidence="8" id="KW-1185">Reference proteome</keyword>
<evidence type="ECO:0008006" key="9">
    <source>
        <dbReference type="Google" id="ProtNLM"/>
    </source>
</evidence>
<dbReference type="GO" id="GO:0008422">
    <property type="term" value="F:beta-glucosidase activity"/>
    <property type="evidence" value="ECO:0000318"/>
    <property type="project" value="GO_Central"/>
</dbReference>
<dbReference type="PRINTS" id="PR00131">
    <property type="entry name" value="GLHYDRLASE1"/>
</dbReference>
<dbReference type="PROSITE" id="PS00653">
    <property type="entry name" value="GLYCOSYL_HYDROL_F1_2"/>
    <property type="match status" value="1"/>
</dbReference>
<reference evidence="7" key="3">
    <citation type="submission" date="2020-12" db="UniProtKB">
        <authorList>
            <consortium name="EnsemblPlants"/>
        </authorList>
    </citation>
    <scope>IDENTIFICATION</scope>
</reference>
<dbReference type="RefSeq" id="XP_024358585.1">
    <property type="nucleotide sequence ID" value="XM_024502817.2"/>
</dbReference>
<dbReference type="SUPFAM" id="SSF51445">
    <property type="entry name" value="(Trans)glycosidases"/>
    <property type="match status" value="1"/>
</dbReference>
<dbReference type="PANTHER" id="PTHR10353">
    <property type="entry name" value="GLYCOSYL HYDROLASE"/>
    <property type="match status" value="1"/>
</dbReference>
<dbReference type="EnsemblPlants" id="Pp3c2_27510V3.1">
    <property type="protein sequence ID" value="Pp3c2_27510V3.1"/>
    <property type="gene ID" value="Pp3c2_27510"/>
</dbReference>
<reference evidence="6 8" key="2">
    <citation type="journal article" date="2018" name="Plant J.">
        <title>The Physcomitrella patens chromosome-scale assembly reveals moss genome structure and evolution.</title>
        <authorList>
            <person name="Lang D."/>
            <person name="Ullrich K.K."/>
            <person name="Murat F."/>
            <person name="Fuchs J."/>
            <person name="Jenkins J."/>
            <person name="Haas F.B."/>
            <person name="Piednoel M."/>
            <person name="Gundlach H."/>
            <person name="Van Bel M."/>
            <person name="Meyberg R."/>
            <person name="Vives C."/>
            <person name="Morata J."/>
            <person name="Symeonidi A."/>
            <person name="Hiss M."/>
            <person name="Muchero W."/>
            <person name="Kamisugi Y."/>
            <person name="Saleh O."/>
            <person name="Blanc G."/>
            <person name="Decker E.L."/>
            <person name="van Gessel N."/>
            <person name="Grimwood J."/>
            <person name="Hayes R.D."/>
            <person name="Graham S.W."/>
            <person name="Gunter L.E."/>
            <person name="McDaniel S.F."/>
            <person name="Hoernstein S.N.W."/>
            <person name="Larsson A."/>
            <person name="Li F.W."/>
            <person name="Perroud P.F."/>
            <person name="Phillips J."/>
            <person name="Ranjan P."/>
            <person name="Rokshar D.S."/>
            <person name="Rothfels C.J."/>
            <person name="Schneider L."/>
            <person name="Shu S."/>
            <person name="Stevenson D.W."/>
            <person name="Thummler F."/>
            <person name="Tillich M."/>
            <person name="Villarreal Aguilar J.C."/>
            <person name="Widiez T."/>
            <person name="Wong G.K."/>
            <person name="Wymore A."/>
            <person name="Zhang Y."/>
            <person name="Zimmer A.D."/>
            <person name="Quatrano R.S."/>
            <person name="Mayer K.F.X."/>
            <person name="Goodstein D."/>
            <person name="Casacuberta J.M."/>
            <person name="Vandepoele K."/>
            <person name="Reski R."/>
            <person name="Cuming A.C."/>
            <person name="Tuskan G.A."/>
            <person name="Maumus F."/>
            <person name="Salse J."/>
            <person name="Schmutz J."/>
            <person name="Rensing S.A."/>
        </authorList>
    </citation>
    <scope>NUCLEOTIDE SEQUENCE [LARGE SCALE GENOMIC DNA]</scope>
    <source>
        <strain evidence="7 8">cv. Gransden 2004</strain>
    </source>
</reference>
<proteinExistence type="inferred from homology"/>
<dbReference type="OMA" id="WHEGFRI"/>
<dbReference type="RefSeq" id="XP_024358587.1">
    <property type="nucleotide sequence ID" value="XM_024502819.2"/>
</dbReference>
<dbReference type="RefSeq" id="XP_024358584.1">
    <property type="nucleotide sequence ID" value="XM_024502816.2"/>
</dbReference>
<dbReference type="PANTHER" id="PTHR10353:SF36">
    <property type="entry name" value="LP05116P"/>
    <property type="match status" value="1"/>
</dbReference>
<evidence type="ECO:0000256" key="3">
    <source>
        <dbReference type="ARBA" id="ARBA00023295"/>
    </source>
</evidence>
<dbReference type="InterPro" id="IPR033132">
    <property type="entry name" value="GH_1_N_CS"/>
</dbReference>
<dbReference type="RefSeq" id="XP_024358586.1">
    <property type="nucleotide sequence ID" value="XM_024502818.2"/>
</dbReference>
<evidence type="ECO:0000256" key="2">
    <source>
        <dbReference type="ARBA" id="ARBA00022801"/>
    </source>
</evidence>
<evidence type="ECO:0000313" key="7">
    <source>
        <dbReference type="EnsemblPlants" id="Pp3c2_27510V3.1"/>
    </source>
</evidence>
<organism evidence="6">
    <name type="scientific">Physcomitrium patens</name>
    <name type="common">Spreading-leaved earth moss</name>
    <name type="synonym">Physcomitrella patens</name>
    <dbReference type="NCBI Taxonomy" id="3218"/>
    <lineage>
        <taxon>Eukaryota</taxon>
        <taxon>Viridiplantae</taxon>
        <taxon>Streptophyta</taxon>
        <taxon>Embryophyta</taxon>
        <taxon>Bryophyta</taxon>
        <taxon>Bryophytina</taxon>
        <taxon>Bryopsida</taxon>
        <taxon>Funariidae</taxon>
        <taxon>Funariales</taxon>
        <taxon>Funariaceae</taxon>
        <taxon>Physcomitrium</taxon>
    </lineage>
</organism>
<dbReference type="InterPro" id="IPR001360">
    <property type="entry name" value="Glyco_hydro_1"/>
</dbReference>
<evidence type="ECO:0000256" key="5">
    <source>
        <dbReference type="SAM" id="SignalP"/>
    </source>
</evidence>
<reference evidence="6 8" key="1">
    <citation type="journal article" date="2008" name="Science">
        <title>The Physcomitrella genome reveals evolutionary insights into the conquest of land by plants.</title>
        <authorList>
            <person name="Rensing S."/>
            <person name="Lang D."/>
            <person name="Zimmer A."/>
            <person name="Terry A."/>
            <person name="Salamov A."/>
            <person name="Shapiro H."/>
            <person name="Nishiyama T."/>
            <person name="Perroud P.-F."/>
            <person name="Lindquist E."/>
            <person name="Kamisugi Y."/>
            <person name="Tanahashi T."/>
            <person name="Sakakibara K."/>
            <person name="Fujita T."/>
            <person name="Oishi K."/>
            <person name="Shin-I T."/>
            <person name="Kuroki Y."/>
            <person name="Toyoda A."/>
            <person name="Suzuki Y."/>
            <person name="Hashimoto A."/>
            <person name="Yamaguchi K."/>
            <person name="Sugano A."/>
            <person name="Kohara Y."/>
            <person name="Fujiyama A."/>
            <person name="Anterola A."/>
            <person name="Aoki S."/>
            <person name="Ashton N."/>
            <person name="Barbazuk W.B."/>
            <person name="Barker E."/>
            <person name="Bennetzen J."/>
            <person name="Bezanilla M."/>
            <person name="Blankenship R."/>
            <person name="Cho S.H."/>
            <person name="Dutcher S."/>
            <person name="Estelle M."/>
            <person name="Fawcett J.A."/>
            <person name="Gundlach H."/>
            <person name="Hanada K."/>
            <person name="Heyl A."/>
            <person name="Hicks K.A."/>
            <person name="Hugh J."/>
            <person name="Lohr M."/>
            <person name="Mayer K."/>
            <person name="Melkozernov A."/>
            <person name="Murata T."/>
            <person name="Nelson D."/>
            <person name="Pils B."/>
            <person name="Prigge M."/>
            <person name="Reiss B."/>
            <person name="Renner T."/>
            <person name="Rombauts S."/>
            <person name="Rushton P."/>
            <person name="Sanderfoot A."/>
            <person name="Schween G."/>
            <person name="Shiu S.-H."/>
            <person name="Stueber K."/>
            <person name="Theodoulou F.L."/>
            <person name="Tu H."/>
            <person name="Van de Peer Y."/>
            <person name="Verrier P.J."/>
            <person name="Waters E."/>
            <person name="Wood A."/>
            <person name="Yang L."/>
            <person name="Cove D."/>
            <person name="Cuming A."/>
            <person name="Hasebe M."/>
            <person name="Lucas S."/>
            <person name="Mishler D.B."/>
            <person name="Reski R."/>
            <person name="Grigoriev I."/>
            <person name="Quatrano R.S."/>
            <person name="Boore J.L."/>
        </authorList>
    </citation>
    <scope>NUCLEOTIDE SEQUENCE [LARGE SCALE GENOMIC DNA]</scope>
    <source>
        <strain evidence="7 8">cv. Gransden 2004</strain>
    </source>
</reference>
<dbReference type="GO" id="GO:0005975">
    <property type="term" value="P:carbohydrate metabolic process"/>
    <property type="evidence" value="ECO:0007669"/>
    <property type="project" value="InterPro"/>
</dbReference>
<keyword evidence="2" id="KW-0378">Hydrolase</keyword>
<dbReference type="Gene3D" id="3.20.20.80">
    <property type="entry name" value="Glycosidases"/>
    <property type="match status" value="1"/>
</dbReference>
<dbReference type="OrthoDB" id="65569at2759"/>